<keyword evidence="5" id="KW-1185">Reference proteome</keyword>
<comment type="caution">
    <text evidence="4">The sequence shown here is derived from an EMBL/GenBank/DDBJ whole genome shotgun (WGS) entry which is preliminary data.</text>
</comment>
<evidence type="ECO:0000313" key="5">
    <source>
        <dbReference type="Proteomes" id="UP000274556"/>
    </source>
</evidence>
<dbReference type="SUPFAM" id="SSF53756">
    <property type="entry name" value="UDP-Glycosyltransferase/glycogen phosphorylase"/>
    <property type="match status" value="1"/>
</dbReference>
<dbReference type="GO" id="GO:1901135">
    <property type="term" value="P:carbohydrate derivative metabolic process"/>
    <property type="evidence" value="ECO:0007669"/>
    <property type="project" value="UniProtKB-ARBA"/>
</dbReference>
<dbReference type="AlphaFoldDB" id="A0A495VB38"/>
<evidence type="ECO:0000313" key="4">
    <source>
        <dbReference type="EMBL" id="RKT45577.1"/>
    </source>
</evidence>
<proteinExistence type="predicted"/>
<dbReference type="InterPro" id="IPR001296">
    <property type="entry name" value="Glyco_trans_1"/>
</dbReference>
<dbReference type="PANTHER" id="PTHR12526:SF629">
    <property type="entry name" value="TEICHURONIC ACID BIOSYNTHESIS GLYCOSYLTRANSFERASE TUAH-RELATED"/>
    <property type="match status" value="1"/>
</dbReference>
<keyword evidence="2 4" id="KW-0808">Transferase</keyword>
<dbReference type="Gene3D" id="3.40.50.2000">
    <property type="entry name" value="Glycogen Phosphorylase B"/>
    <property type="match status" value="2"/>
</dbReference>
<dbReference type="RefSeq" id="WP_170164766.1">
    <property type="nucleotide sequence ID" value="NZ_RBXL01000001.1"/>
</dbReference>
<name>A0A495VB38_9GAMM</name>
<evidence type="ECO:0000256" key="2">
    <source>
        <dbReference type="ARBA" id="ARBA00022679"/>
    </source>
</evidence>
<dbReference type="EMBL" id="RBXL01000001">
    <property type="protein sequence ID" value="RKT45577.1"/>
    <property type="molecule type" value="Genomic_DNA"/>
</dbReference>
<sequence length="676" mass="75222">MEVLRLRMPEARVAYVPDYVCNVVGEACRKAGFETVEYPTNMQCMPEWRSLELMIGRNRDAVLVLCSQFGSVPVMTPEAETLVRANPGIFVVADECQNLVPDSPVRPERNRAVLFSFNDKTCPGVMGGGVAVSRESPLDAPVVAIASMSRRLLCTVALYRLWFMGIGRILKQSARLAIGAGQSHRLPTSYEFSVCKSPHYDLRPEPIYKLSAARALMSVNGLERYRRLRVENAKSLRQGLNGLQVGLDLDGVVAGPAFLPIMAGVDELPVSFPAAVKASYGRSPIHATKADHWYSLKINMPHLSYAIKPPVVVQLTTRHAITDNRILHLMARTADCGGFESLVMGPAYEHGVFEGIELRATPRIAAGAKLSSMARSLEVLIGAYRSGYPLFHIHDPDLIPAGLVLRLLGRRVIYDVHDDYEASLKDRLRTRAWLARWFPATWWWFERYAATAFNGVVVADRHLAGKFAVCAPVILGNYPRLDFTPPAQAEEEETFNLIYVGGVTRERGLGVALEAIRRLPYPELRLHVIGAGRDSALMDALRAEPRVVLHGRVPWTELHRYYSRAHVGLALYQPLQGFLYYPGENAVKIVEYMSAGIPVLCSNFPGLKTFVEDAGCGLVVQPDDAEAIAEKIQALVDNPGLRRQLGATGRRLFEIEYNWEKHQGRLIQLYERVLAK</sequence>
<gene>
    <name evidence="4" type="ORF">BDD21_3041</name>
</gene>
<dbReference type="CDD" id="cd03794">
    <property type="entry name" value="GT4_WbuB-like"/>
    <property type="match status" value="1"/>
</dbReference>
<dbReference type="SUPFAM" id="SSF53383">
    <property type="entry name" value="PLP-dependent transferases"/>
    <property type="match status" value="1"/>
</dbReference>
<dbReference type="InterPro" id="IPR015424">
    <property type="entry name" value="PyrdxlP-dep_Trfase"/>
</dbReference>
<dbReference type="Pfam" id="PF00534">
    <property type="entry name" value="Glycos_transf_1"/>
    <property type="match status" value="1"/>
</dbReference>
<evidence type="ECO:0000256" key="1">
    <source>
        <dbReference type="ARBA" id="ARBA00022676"/>
    </source>
</evidence>
<protein>
    <submittedName>
        <fullName evidence="4">Glycosyltransferase involved in cell wall biosynthesis</fullName>
    </submittedName>
</protein>
<dbReference type="Proteomes" id="UP000274556">
    <property type="component" value="Unassembled WGS sequence"/>
</dbReference>
<reference evidence="4 5" key="1">
    <citation type="submission" date="2018-10" db="EMBL/GenBank/DDBJ databases">
        <title>Genomic Encyclopedia of Archaeal and Bacterial Type Strains, Phase II (KMG-II): from individual species to whole genera.</title>
        <authorList>
            <person name="Goeker M."/>
        </authorList>
    </citation>
    <scope>NUCLEOTIDE SEQUENCE [LARGE SCALE GENOMIC DNA]</scope>
    <source>
        <strain evidence="4 5">DSM 235</strain>
    </source>
</reference>
<feature type="domain" description="Glycosyl transferase family 1" evidence="3">
    <location>
        <begin position="487"/>
        <end position="651"/>
    </location>
</feature>
<dbReference type="PANTHER" id="PTHR12526">
    <property type="entry name" value="GLYCOSYLTRANSFERASE"/>
    <property type="match status" value="1"/>
</dbReference>
<dbReference type="GO" id="GO:0016757">
    <property type="term" value="F:glycosyltransferase activity"/>
    <property type="evidence" value="ECO:0007669"/>
    <property type="project" value="UniProtKB-KW"/>
</dbReference>
<accession>A0A495VB38</accession>
<organism evidence="4 5">
    <name type="scientific">Thiocapsa rosea</name>
    <dbReference type="NCBI Taxonomy" id="69360"/>
    <lineage>
        <taxon>Bacteria</taxon>
        <taxon>Pseudomonadati</taxon>
        <taxon>Pseudomonadota</taxon>
        <taxon>Gammaproteobacteria</taxon>
        <taxon>Chromatiales</taxon>
        <taxon>Chromatiaceae</taxon>
        <taxon>Thiocapsa</taxon>
    </lineage>
</organism>
<evidence type="ECO:0000259" key="3">
    <source>
        <dbReference type="Pfam" id="PF00534"/>
    </source>
</evidence>
<keyword evidence="1" id="KW-0328">Glycosyltransferase</keyword>